<name>A0A7Y9ULD5_9BURK</name>
<dbReference type="EMBL" id="JACCFH010000001">
    <property type="protein sequence ID" value="NYG34650.1"/>
    <property type="molecule type" value="Genomic_DNA"/>
</dbReference>
<gene>
    <name evidence="2" type="ORF">BDD16_003636</name>
</gene>
<dbReference type="AlphaFoldDB" id="A0A7Y9ULD5"/>
<organism evidence="2 3">
    <name type="scientific">Sphaerotilus montanus</name>
    <dbReference type="NCBI Taxonomy" id="522889"/>
    <lineage>
        <taxon>Bacteria</taxon>
        <taxon>Pseudomonadati</taxon>
        <taxon>Pseudomonadota</taxon>
        <taxon>Betaproteobacteria</taxon>
        <taxon>Burkholderiales</taxon>
        <taxon>Sphaerotilaceae</taxon>
        <taxon>Sphaerotilus</taxon>
    </lineage>
</organism>
<keyword evidence="3" id="KW-1185">Reference proteome</keyword>
<dbReference type="Proteomes" id="UP000518288">
    <property type="component" value="Unassembled WGS sequence"/>
</dbReference>
<evidence type="ECO:0000313" key="3">
    <source>
        <dbReference type="Proteomes" id="UP000518288"/>
    </source>
</evidence>
<evidence type="ECO:0000313" key="2">
    <source>
        <dbReference type="EMBL" id="NYG34650.1"/>
    </source>
</evidence>
<proteinExistence type="predicted"/>
<feature type="region of interest" description="Disordered" evidence="1">
    <location>
        <begin position="49"/>
        <end position="70"/>
    </location>
</feature>
<evidence type="ECO:0000256" key="1">
    <source>
        <dbReference type="SAM" id="MobiDB-lite"/>
    </source>
</evidence>
<accession>A0A7Y9ULD5</accession>
<protein>
    <submittedName>
        <fullName evidence="2">Uncharacterized protein</fullName>
    </submittedName>
</protein>
<sequence length="70" mass="7647">MSDHQTPGTPPMPLLRRLTRWLGSDKDSGRAGSNGIDSARMDLGYEAAYAPRQTDRSAAPSRFEEDHSSA</sequence>
<dbReference type="RefSeq" id="WP_179635264.1">
    <property type="nucleotide sequence ID" value="NZ_CAXYYM010000093.1"/>
</dbReference>
<reference evidence="2 3" key="1">
    <citation type="submission" date="2020-07" db="EMBL/GenBank/DDBJ databases">
        <title>Genomic Encyclopedia of Archaeal and Bacterial Type Strains, Phase II (KMG-II): from individual species to whole genera.</title>
        <authorList>
            <person name="Goeker M."/>
        </authorList>
    </citation>
    <scope>NUCLEOTIDE SEQUENCE [LARGE SCALE GENOMIC DNA]</scope>
    <source>
        <strain evidence="2 3">DSM 21226</strain>
    </source>
</reference>
<comment type="caution">
    <text evidence="2">The sequence shown here is derived from an EMBL/GenBank/DDBJ whole genome shotgun (WGS) entry which is preliminary data.</text>
</comment>